<evidence type="ECO:0000313" key="6">
    <source>
        <dbReference type="Proteomes" id="UP001333110"/>
    </source>
</evidence>
<dbReference type="Gene3D" id="3.30.420.10">
    <property type="entry name" value="Ribonuclease H-like superfamily/Ribonuclease H"/>
    <property type="match status" value="2"/>
</dbReference>
<organism evidence="5 6">
    <name type="scientific">Mycteria americana</name>
    <name type="common">Wood stork</name>
    <dbReference type="NCBI Taxonomy" id="33587"/>
    <lineage>
        <taxon>Eukaryota</taxon>
        <taxon>Metazoa</taxon>
        <taxon>Chordata</taxon>
        <taxon>Craniata</taxon>
        <taxon>Vertebrata</taxon>
        <taxon>Euteleostomi</taxon>
        <taxon>Archelosauria</taxon>
        <taxon>Archosauria</taxon>
        <taxon>Dinosauria</taxon>
        <taxon>Saurischia</taxon>
        <taxon>Theropoda</taxon>
        <taxon>Coelurosauria</taxon>
        <taxon>Aves</taxon>
        <taxon>Neognathae</taxon>
        <taxon>Neoaves</taxon>
        <taxon>Aequornithes</taxon>
        <taxon>Ciconiiformes</taxon>
        <taxon>Ciconiidae</taxon>
        <taxon>Mycteria</taxon>
    </lineage>
</organism>
<dbReference type="GO" id="GO:0005634">
    <property type="term" value="C:nucleus"/>
    <property type="evidence" value="ECO:0007669"/>
    <property type="project" value="TreeGrafter"/>
</dbReference>
<dbReference type="InterPro" id="IPR013520">
    <property type="entry name" value="Ribonucl_H"/>
</dbReference>
<sequence>MADLILNVDFASSERPRKKESGNQKHRRFLQRRRALERRGVLKQKQLPAAKPPPPPPGSGCQKKPGPRGRRSKRRGAADAAGSGPENPNSVRPRPCPEANGAASIAQNGSEETRFPSQPKPAARGRAKGNQKAPGFPPQPSKLVAIDCEMVGTGPGGRISDLARCSIVGYQGDVVYDRYIRPAAPIVDYRTRWSGIRRQHMANAVPFSKAQREVRSRRPRLRFRGRCGGCVCRGETQTRPGSSSRGLSGPFVGFGGLRGLARAACVPVWPLQRRERLPAPLPFSSHRPHRRRGGPASLGASSVLLWGRNLRQSILRILSGKIVVGHAIYNDFKALKYFHPKALTRDTSKIPLLNRKGGFPENVAISLKRLTKELLHKDIQVARPDSPPRSRRPPQGAAARLLPQPGPPRAPPRAGGAAWGPPTPVPHRGDRRGEVRPRGKIGVSHALLRSLRPEFGRCCRPQEEGPPQLSVRSVGGGGFPARAVPTPCLCPQQVGKSGHSSVEDARATMELYKVVEAEWEQHLMLNPEQE</sequence>
<keyword evidence="6" id="KW-1185">Reference proteome</keyword>
<dbReference type="PANTHER" id="PTHR12801:SF78">
    <property type="entry name" value="INTERFERON-STIMULATED 20 KDA EXONUCLEASE-LIKE 2"/>
    <property type="match status" value="1"/>
</dbReference>
<evidence type="ECO:0000256" key="2">
    <source>
        <dbReference type="ARBA" id="ARBA00022801"/>
    </source>
</evidence>
<feature type="compositionally biased region" description="Low complexity" evidence="3">
    <location>
        <begin position="393"/>
        <end position="403"/>
    </location>
</feature>
<dbReference type="SUPFAM" id="SSF53098">
    <property type="entry name" value="Ribonuclease H-like"/>
    <property type="match status" value="2"/>
</dbReference>
<evidence type="ECO:0000256" key="3">
    <source>
        <dbReference type="SAM" id="MobiDB-lite"/>
    </source>
</evidence>
<feature type="region of interest" description="Disordered" evidence="3">
    <location>
        <begin position="1"/>
        <end position="141"/>
    </location>
</feature>
<gene>
    <name evidence="5" type="ORF">QYF61_023652</name>
</gene>
<dbReference type="GO" id="GO:0004527">
    <property type="term" value="F:exonuclease activity"/>
    <property type="evidence" value="ECO:0007669"/>
    <property type="project" value="InterPro"/>
</dbReference>
<name>A0AAN7MKJ3_MYCAM</name>
<dbReference type="InterPro" id="IPR036397">
    <property type="entry name" value="RNaseH_sf"/>
</dbReference>
<feature type="compositionally biased region" description="Basic residues" evidence="3">
    <location>
        <begin position="24"/>
        <end position="36"/>
    </location>
</feature>
<evidence type="ECO:0000259" key="4">
    <source>
        <dbReference type="SMART" id="SM00479"/>
    </source>
</evidence>
<reference evidence="5 6" key="1">
    <citation type="journal article" date="2023" name="J. Hered.">
        <title>Chromosome-level genome of the wood stork (Mycteria americana) provides insight into avian chromosome evolution.</title>
        <authorList>
            <person name="Flamio R. Jr."/>
            <person name="Ramstad K.M."/>
        </authorList>
    </citation>
    <scope>NUCLEOTIDE SEQUENCE [LARGE SCALE GENOMIC DNA]</scope>
    <source>
        <strain evidence="5">JAX WOST 10</strain>
    </source>
</reference>
<evidence type="ECO:0000313" key="5">
    <source>
        <dbReference type="EMBL" id="KAK4807819.1"/>
    </source>
</evidence>
<keyword evidence="1" id="KW-0540">Nuclease</keyword>
<comment type="caution">
    <text evidence="5">The sequence shown here is derived from an EMBL/GenBank/DDBJ whole genome shotgun (WGS) entry which is preliminary data.</text>
</comment>
<accession>A0AAN7MKJ3</accession>
<protein>
    <recommendedName>
        <fullName evidence="4">Exonuclease domain-containing protein</fullName>
    </recommendedName>
</protein>
<dbReference type="EMBL" id="JAUNZN010000028">
    <property type="protein sequence ID" value="KAK4807819.1"/>
    <property type="molecule type" value="Genomic_DNA"/>
</dbReference>
<dbReference type="Proteomes" id="UP001333110">
    <property type="component" value="Unassembled WGS sequence"/>
</dbReference>
<dbReference type="PANTHER" id="PTHR12801">
    <property type="entry name" value="RNA EXONUCLEASE REXO1 / RECO3 FAMILY MEMBER-RELATED"/>
    <property type="match status" value="1"/>
</dbReference>
<keyword evidence="2" id="KW-0378">Hydrolase</keyword>
<feature type="domain" description="Exonuclease" evidence="4">
    <location>
        <begin position="142"/>
        <end position="521"/>
    </location>
</feature>
<dbReference type="InterPro" id="IPR047021">
    <property type="entry name" value="REXO1/3/4-like"/>
</dbReference>
<feature type="compositionally biased region" description="Basic residues" evidence="3">
    <location>
        <begin position="65"/>
        <end position="75"/>
    </location>
</feature>
<evidence type="ECO:0000256" key="1">
    <source>
        <dbReference type="ARBA" id="ARBA00022722"/>
    </source>
</evidence>
<dbReference type="AlphaFoldDB" id="A0AAN7MKJ3"/>
<dbReference type="GO" id="GO:0003676">
    <property type="term" value="F:nucleic acid binding"/>
    <property type="evidence" value="ECO:0007669"/>
    <property type="project" value="InterPro"/>
</dbReference>
<feature type="compositionally biased region" description="Basic and acidic residues" evidence="3">
    <location>
        <begin position="12"/>
        <end position="23"/>
    </location>
</feature>
<proteinExistence type="predicted"/>
<dbReference type="SMART" id="SM00479">
    <property type="entry name" value="EXOIII"/>
    <property type="match status" value="1"/>
</dbReference>
<feature type="region of interest" description="Disordered" evidence="3">
    <location>
        <begin position="378"/>
        <end position="439"/>
    </location>
</feature>
<dbReference type="Pfam" id="PF00929">
    <property type="entry name" value="RNase_T"/>
    <property type="match status" value="1"/>
</dbReference>
<feature type="compositionally biased region" description="Basic and acidic residues" evidence="3">
    <location>
        <begin position="427"/>
        <end position="437"/>
    </location>
</feature>
<dbReference type="InterPro" id="IPR012337">
    <property type="entry name" value="RNaseH-like_sf"/>
</dbReference>